<comment type="caution">
    <text evidence="1">The sequence shown here is derived from an EMBL/GenBank/DDBJ whole genome shotgun (WGS) entry which is preliminary data.</text>
</comment>
<reference evidence="2" key="1">
    <citation type="journal article" date="2023" name="G3 (Bethesda)">
        <title>Genome assembly and association tests identify interacting loci associated with vigor, precocity, and sex in interspecific pistachio rootstocks.</title>
        <authorList>
            <person name="Palmer W."/>
            <person name="Jacygrad E."/>
            <person name="Sagayaradj S."/>
            <person name="Cavanaugh K."/>
            <person name="Han R."/>
            <person name="Bertier L."/>
            <person name="Beede B."/>
            <person name="Kafkas S."/>
            <person name="Golino D."/>
            <person name="Preece J."/>
            <person name="Michelmore R."/>
        </authorList>
    </citation>
    <scope>NUCLEOTIDE SEQUENCE [LARGE SCALE GENOMIC DNA]</scope>
</reference>
<sequence length="100" mass="11918">MDDQWKKRSGAGNWDGLLKPLDKALGKRLKLHCESIQVIYDSVSHHDKRQPAHEKEDLFSKMEKKELEKLYTVTHYIYASHRSWKGSARKKRHFDLLERN</sequence>
<name>A0ACC1A5Y3_9ROSI</name>
<evidence type="ECO:0000313" key="1">
    <source>
        <dbReference type="EMBL" id="KAJ0081697.1"/>
    </source>
</evidence>
<protein>
    <submittedName>
        <fullName evidence="1">Uncharacterized protein</fullName>
    </submittedName>
</protein>
<dbReference type="Proteomes" id="UP001164250">
    <property type="component" value="Chromosome 12"/>
</dbReference>
<keyword evidence="2" id="KW-1185">Reference proteome</keyword>
<dbReference type="EMBL" id="CM047908">
    <property type="protein sequence ID" value="KAJ0081697.1"/>
    <property type="molecule type" value="Genomic_DNA"/>
</dbReference>
<gene>
    <name evidence="1" type="ORF">Patl1_11386</name>
</gene>
<organism evidence="1 2">
    <name type="scientific">Pistacia atlantica</name>
    <dbReference type="NCBI Taxonomy" id="434234"/>
    <lineage>
        <taxon>Eukaryota</taxon>
        <taxon>Viridiplantae</taxon>
        <taxon>Streptophyta</taxon>
        <taxon>Embryophyta</taxon>
        <taxon>Tracheophyta</taxon>
        <taxon>Spermatophyta</taxon>
        <taxon>Magnoliopsida</taxon>
        <taxon>eudicotyledons</taxon>
        <taxon>Gunneridae</taxon>
        <taxon>Pentapetalae</taxon>
        <taxon>rosids</taxon>
        <taxon>malvids</taxon>
        <taxon>Sapindales</taxon>
        <taxon>Anacardiaceae</taxon>
        <taxon>Pistacia</taxon>
    </lineage>
</organism>
<proteinExistence type="predicted"/>
<accession>A0ACC1A5Y3</accession>
<evidence type="ECO:0000313" key="2">
    <source>
        <dbReference type="Proteomes" id="UP001164250"/>
    </source>
</evidence>